<keyword evidence="7" id="KW-0378">Hydrolase</keyword>
<evidence type="ECO:0000256" key="8">
    <source>
        <dbReference type="ARBA" id="ARBA00022840"/>
    </source>
</evidence>
<dbReference type="InterPro" id="IPR036097">
    <property type="entry name" value="HisK_dim/P_sf"/>
</dbReference>
<evidence type="ECO:0000256" key="12">
    <source>
        <dbReference type="PROSITE-ProRule" id="PRU00169"/>
    </source>
</evidence>
<keyword evidence="17" id="KW-1185">Reference proteome</keyword>
<dbReference type="SUPFAM" id="SSF52172">
    <property type="entry name" value="CheY-like"/>
    <property type="match status" value="1"/>
</dbReference>
<evidence type="ECO:0000256" key="4">
    <source>
        <dbReference type="ARBA" id="ARBA00022679"/>
    </source>
</evidence>
<dbReference type="CDD" id="cd00082">
    <property type="entry name" value="HisKA"/>
    <property type="match status" value="1"/>
</dbReference>
<name>A0A0F4NNZ4_9VIBR</name>
<evidence type="ECO:0000313" key="17">
    <source>
        <dbReference type="Proteomes" id="UP000033673"/>
    </source>
</evidence>
<dbReference type="SMART" id="SM00387">
    <property type="entry name" value="HATPase_c"/>
    <property type="match status" value="1"/>
</dbReference>
<accession>A0A0F4NNZ4</accession>
<dbReference type="InterPro" id="IPR003661">
    <property type="entry name" value="HisK_dim/P_dom"/>
</dbReference>
<evidence type="ECO:0000256" key="7">
    <source>
        <dbReference type="ARBA" id="ARBA00022801"/>
    </source>
</evidence>
<keyword evidence="13" id="KW-0812">Transmembrane</keyword>
<feature type="domain" description="Histidine kinase" evidence="14">
    <location>
        <begin position="396"/>
        <end position="612"/>
    </location>
</feature>
<dbReference type="Pfam" id="PF00072">
    <property type="entry name" value="Response_reg"/>
    <property type="match status" value="1"/>
</dbReference>
<comment type="catalytic activity">
    <reaction evidence="1">
        <text>ATP + protein L-histidine = ADP + protein N-phospho-L-histidine.</text>
        <dbReference type="EC" id="2.7.13.3"/>
    </reaction>
</comment>
<keyword evidence="3 12" id="KW-0597">Phosphoprotein</keyword>
<gene>
    <name evidence="16" type="ORF">TW81_03195</name>
</gene>
<feature type="transmembrane region" description="Helical" evidence="13">
    <location>
        <begin position="299"/>
        <end position="322"/>
    </location>
</feature>
<evidence type="ECO:0000256" key="3">
    <source>
        <dbReference type="ARBA" id="ARBA00022553"/>
    </source>
</evidence>
<dbReference type="Pfam" id="PF00512">
    <property type="entry name" value="HisKA"/>
    <property type="match status" value="1"/>
</dbReference>
<organism evidence="16 17">
    <name type="scientific">Vibrio galatheae</name>
    <dbReference type="NCBI Taxonomy" id="579748"/>
    <lineage>
        <taxon>Bacteria</taxon>
        <taxon>Pseudomonadati</taxon>
        <taxon>Pseudomonadota</taxon>
        <taxon>Gammaproteobacteria</taxon>
        <taxon>Vibrionales</taxon>
        <taxon>Vibrionaceae</taxon>
        <taxon>Vibrio</taxon>
    </lineage>
</organism>
<dbReference type="CDD" id="cd17546">
    <property type="entry name" value="REC_hyHK_CKI1_RcsC-like"/>
    <property type="match status" value="1"/>
</dbReference>
<dbReference type="InterPro" id="IPR003594">
    <property type="entry name" value="HATPase_dom"/>
</dbReference>
<proteinExistence type="predicted"/>
<dbReference type="FunFam" id="1.10.287.130:FF:000002">
    <property type="entry name" value="Two-component osmosensing histidine kinase"/>
    <property type="match status" value="1"/>
</dbReference>
<evidence type="ECO:0000256" key="2">
    <source>
        <dbReference type="ARBA" id="ARBA00012438"/>
    </source>
</evidence>
<dbReference type="InterPro" id="IPR005467">
    <property type="entry name" value="His_kinase_dom"/>
</dbReference>
<dbReference type="OrthoDB" id="9810730at2"/>
<dbReference type="EMBL" id="JXXV01000007">
    <property type="protein sequence ID" value="KJY84548.1"/>
    <property type="molecule type" value="Genomic_DNA"/>
</dbReference>
<evidence type="ECO:0000256" key="5">
    <source>
        <dbReference type="ARBA" id="ARBA00022741"/>
    </source>
</evidence>
<protein>
    <recommendedName>
        <fullName evidence="11">Sensory/regulatory protein RpfC</fullName>
        <ecNumber evidence="2">2.7.13.3</ecNumber>
    </recommendedName>
</protein>
<dbReference type="PANTHER" id="PTHR45339">
    <property type="entry name" value="HYBRID SIGNAL TRANSDUCTION HISTIDINE KINASE J"/>
    <property type="match status" value="1"/>
</dbReference>
<evidence type="ECO:0000256" key="1">
    <source>
        <dbReference type="ARBA" id="ARBA00000085"/>
    </source>
</evidence>
<dbReference type="InterPro" id="IPR036890">
    <property type="entry name" value="HATPase_C_sf"/>
</dbReference>
<feature type="modified residue" description="4-aspartylphosphate" evidence="12">
    <location>
        <position position="807"/>
    </location>
</feature>
<dbReference type="STRING" id="579748.TW81_03195"/>
<dbReference type="GO" id="GO:0005524">
    <property type="term" value="F:ATP binding"/>
    <property type="evidence" value="ECO:0007669"/>
    <property type="project" value="UniProtKB-KW"/>
</dbReference>
<keyword evidence="9" id="KW-0902">Two-component regulatory system</keyword>
<dbReference type="AlphaFoldDB" id="A0A0F4NNZ4"/>
<dbReference type="GO" id="GO:0016787">
    <property type="term" value="F:hydrolase activity"/>
    <property type="evidence" value="ECO:0007669"/>
    <property type="project" value="UniProtKB-KW"/>
</dbReference>
<dbReference type="Gene3D" id="3.30.565.10">
    <property type="entry name" value="Histidine kinase-like ATPase, C-terminal domain"/>
    <property type="match status" value="1"/>
</dbReference>
<dbReference type="Gene3D" id="3.40.50.2300">
    <property type="match status" value="1"/>
</dbReference>
<sequence>MLLTNMSIKSRLFILCLIPTFVILAFSANVVKDFQNKLHSYQLVSEKNETITLLAEFSHQIYVALNRRLNGQSARTAIDRAQLTLTLVADVAHKTTHIHHGIQTPNQAVSFIEELQFILPELLTSDTTATLEIGQLIYTIYHDLLVELRSLESTETSMSIQNLDLILSDLSWLYFWMEKEAWLMQEIKWLDLQYSDYAEEYFRIRERQQLYLDKFVSIGANSQQVQVLLDLFSSSEFQRGAVVKEALLNHSTETKLTSATTFVDIIHNRNKAVEKQLAAFSDSVQSELALNIRTAKQGLWLIIISGCAIFAVMFAWGTSTVYRINSKLSKIISVMGHLKERNGVEQIPIDGNDEFSSFARQLNHIIEQQVEYEHKLVDAKERAEAANKAKSIFLANMSHEIRTPLNGIIGMTEILSESHLSAGQREILVDVDSSSHALLLLINDILDLSKIESGSLVLSPHSVDLRDMVYETINMVFSSALKQQVEVHVTFPSSMPTVIDIDDFRFKQVLMNLLSNAIKFTRNGVVTIELEILEATFKCHVIDNGIGIAGDRLDEIFKPFTQEDGSITRRFGGTGLGLAICSELVELMSGQIEVSSTIGVGSRFSLTFPLAISNVQPEAKSLSAHCVLVANDSIYQSLIEAESARLGLEVSVYNAVDDIPSTEGGGALIMYCTERNRSARQDVTLLRQRYPATEIIGLHHHLFIKSELDILLGASVTLPILGHRFAAIVESMLIKDLHPDYPLAQPEQSSQLAGIKKVLIVEDNLMNQKIASFFLNKIGIDYIIASNGQEALDAVKTEEQFCAILMDCMMPIMDGLTATKQIRQWEIEKNKQKVPIIALTASVLPEEIQSCFDAGMDAYLPKPYKSQQLFDTFERLKVTA</sequence>
<keyword evidence="6 16" id="KW-0418">Kinase</keyword>
<evidence type="ECO:0000313" key="16">
    <source>
        <dbReference type="EMBL" id="KJY84548.1"/>
    </source>
</evidence>
<keyword evidence="4" id="KW-0808">Transferase</keyword>
<dbReference type="Pfam" id="PF02518">
    <property type="entry name" value="HATPase_c"/>
    <property type="match status" value="1"/>
</dbReference>
<dbReference type="SUPFAM" id="SSF55874">
    <property type="entry name" value="ATPase domain of HSP90 chaperone/DNA topoisomerase II/histidine kinase"/>
    <property type="match status" value="1"/>
</dbReference>
<dbReference type="InterPro" id="IPR004358">
    <property type="entry name" value="Sig_transdc_His_kin-like_C"/>
</dbReference>
<dbReference type="SMART" id="SM00448">
    <property type="entry name" value="REC"/>
    <property type="match status" value="1"/>
</dbReference>
<dbReference type="Gene3D" id="1.10.287.130">
    <property type="match status" value="1"/>
</dbReference>
<evidence type="ECO:0000259" key="15">
    <source>
        <dbReference type="PROSITE" id="PS50110"/>
    </source>
</evidence>
<keyword evidence="13" id="KW-0472">Membrane</keyword>
<dbReference type="GO" id="GO:0000155">
    <property type="term" value="F:phosphorelay sensor kinase activity"/>
    <property type="evidence" value="ECO:0007669"/>
    <property type="project" value="InterPro"/>
</dbReference>
<keyword evidence="8" id="KW-0067">ATP-binding</keyword>
<dbReference type="InterPro" id="IPR011006">
    <property type="entry name" value="CheY-like_superfamily"/>
</dbReference>
<evidence type="ECO:0000256" key="9">
    <source>
        <dbReference type="ARBA" id="ARBA00023012"/>
    </source>
</evidence>
<dbReference type="Proteomes" id="UP000033673">
    <property type="component" value="Unassembled WGS sequence"/>
</dbReference>
<dbReference type="PATRIC" id="fig|579748.3.peg.665"/>
<evidence type="ECO:0000259" key="14">
    <source>
        <dbReference type="PROSITE" id="PS50109"/>
    </source>
</evidence>
<keyword evidence="5" id="KW-0547">Nucleotide-binding</keyword>
<dbReference type="PROSITE" id="PS50109">
    <property type="entry name" value="HIS_KIN"/>
    <property type="match status" value="1"/>
</dbReference>
<dbReference type="FunFam" id="3.30.565.10:FF:000010">
    <property type="entry name" value="Sensor histidine kinase RcsC"/>
    <property type="match status" value="1"/>
</dbReference>
<dbReference type="RefSeq" id="WP_045954291.1">
    <property type="nucleotide sequence ID" value="NZ_JXXV01000007.1"/>
</dbReference>
<evidence type="ECO:0000256" key="11">
    <source>
        <dbReference type="ARBA" id="ARBA00068150"/>
    </source>
</evidence>
<keyword evidence="13" id="KW-1133">Transmembrane helix</keyword>
<comment type="subunit">
    <text evidence="10">At low DSF concentrations, interacts with RpfF.</text>
</comment>
<dbReference type="PROSITE" id="PS50110">
    <property type="entry name" value="RESPONSE_REGULATORY"/>
    <property type="match status" value="1"/>
</dbReference>
<dbReference type="EC" id="2.7.13.3" evidence="2"/>
<evidence type="ECO:0000256" key="10">
    <source>
        <dbReference type="ARBA" id="ARBA00064003"/>
    </source>
</evidence>
<comment type="caution">
    <text evidence="16">The sequence shown here is derived from an EMBL/GenBank/DDBJ whole genome shotgun (WGS) entry which is preliminary data.</text>
</comment>
<feature type="domain" description="Response regulatory" evidence="15">
    <location>
        <begin position="757"/>
        <end position="877"/>
    </location>
</feature>
<dbReference type="InterPro" id="IPR001789">
    <property type="entry name" value="Sig_transdc_resp-reg_receiver"/>
</dbReference>
<dbReference type="SMART" id="SM00388">
    <property type="entry name" value="HisKA"/>
    <property type="match status" value="1"/>
</dbReference>
<evidence type="ECO:0000256" key="13">
    <source>
        <dbReference type="SAM" id="Phobius"/>
    </source>
</evidence>
<dbReference type="SUPFAM" id="SSF47384">
    <property type="entry name" value="Homodimeric domain of signal transducing histidine kinase"/>
    <property type="match status" value="1"/>
</dbReference>
<dbReference type="PANTHER" id="PTHR45339:SF1">
    <property type="entry name" value="HYBRID SIGNAL TRANSDUCTION HISTIDINE KINASE J"/>
    <property type="match status" value="1"/>
</dbReference>
<dbReference type="CDD" id="cd16922">
    <property type="entry name" value="HATPase_EvgS-ArcB-TorS-like"/>
    <property type="match status" value="1"/>
</dbReference>
<evidence type="ECO:0000256" key="6">
    <source>
        <dbReference type="ARBA" id="ARBA00022777"/>
    </source>
</evidence>
<dbReference type="PRINTS" id="PR00344">
    <property type="entry name" value="BCTRLSENSOR"/>
</dbReference>
<reference evidence="16 17" key="1">
    <citation type="journal article" date="2015" name="BMC Genomics">
        <title>Genome mining reveals unlocked bioactive potential of marine Gram-negative bacteria.</title>
        <authorList>
            <person name="Machado H."/>
            <person name="Sonnenschein E.C."/>
            <person name="Melchiorsen J."/>
            <person name="Gram L."/>
        </authorList>
    </citation>
    <scope>NUCLEOTIDE SEQUENCE [LARGE SCALE GENOMIC DNA]</scope>
    <source>
        <strain evidence="16 17">S2757</strain>
    </source>
</reference>